<feature type="non-terminal residue" evidence="3">
    <location>
        <position position="1"/>
    </location>
</feature>
<name>A0A382UBE9_9ZZZZ</name>
<evidence type="ECO:0008006" key="4">
    <source>
        <dbReference type="Google" id="ProtNLM"/>
    </source>
</evidence>
<accession>A0A382UBE9</accession>
<evidence type="ECO:0000313" key="3">
    <source>
        <dbReference type="EMBL" id="SVD31382.1"/>
    </source>
</evidence>
<dbReference type="SUPFAM" id="SSF51735">
    <property type="entry name" value="NAD(P)-binding Rossmann-fold domains"/>
    <property type="match status" value="1"/>
</dbReference>
<dbReference type="SUPFAM" id="SSF48179">
    <property type="entry name" value="6-phosphogluconate dehydrogenase C-terminal domain-like"/>
    <property type="match status" value="1"/>
</dbReference>
<dbReference type="PANTHER" id="PTHR43060">
    <property type="entry name" value="3-HYDROXYISOBUTYRATE DEHYDROGENASE-LIKE 1, MITOCHONDRIAL-RELATED"/>
    <property type="match status" value="1"/>
</dbReference>
<dbReference type="InterPro" id="IPR036291">
    <property type="entry name" value="NAD(P)-bd_dom_sf"/>
</dbReference>
<organism evidence="3">
    <name type="scientific">marine metagenome</name>
    <dbReference type="NCBI Taxonomy" id="408172"/>
    <lineage>
        <taxon>unclassified sequences</taxon>
        <taxon>metagenomes</taxon>
        <taxon>ecological metagenomes</taxon>
    </lineage>
</organism>
<dbReference type="Gene3D" id="1.10.1040.10">
    <property type="entry name" value="N-(1-d-carboxylethyl)-l-norvaline Dehydrogenase, domain 2"/>
    <property type="match status" value="1"/>
</dbReference>
<evidence type="ECO:0000259" key="1">
    <source>
        <dbReference type="Pfam" id="PF03446"/>
    </source>
</evidence>
<dbReference type="InterPro" id="IPR029154">
    <property type="entry name" value="HIBADH-like_NADP-bd"/>
</dbReference>
<dbReference type="PANTHER" id="PTHR43060:SF15">
    <property type="entry name" value="3-HYDROXYISOBUTYRATE DEHYDROGENASE-LIKE 1, MITOCHONDRIAL-RELATED"/>
    <property type="match status" value="1"/>
</dbReference>
<proteinExistence type="predicted"/>
<evidence type="ECO:0000259" key="2">
    <source>
        <dbReference type="Pfam" id="PF14833"/>
    </source>
</evidence>
<dbReference type="InterPro" id="IPR008927">
    <property type="entry name" value="6-PGluconate_DH-like_C_sf"/>
</dbReference>
<feature type="domain" description="3-hydroxyisobutyrate dehydrogenase-like NAD-binding" evidence="2">
    <location>
        <begin position="114"/>
        <end position="234"/>
    </location>
</feature>
<dbReference type="InterPro" id="IPR013328">
    <property type="entry name" value="6PGD_dom2"/>
</dbReference>
<dbReference type="GO" id="GO:0050661">
    <property type="term" value="F:NADP binding"/>
    <property type="evidence" value="ECO:0007669"/>
    <property type="project" value="InterPro"/>
</dbReference>
<dbReference type="InterPro" id="IPR006115">
    <property type="entry name" value="6PGDH_NADP-bd"/>
</dbReference>
<dbReference type="EMBL" id="UINC01142817">
    <property type="protein sequence ID" value="SVD31382.1"/>
    <property type="molecule type" value="Genomic_DNA"/>
</dbReference>
<dbReference type="AlphaFoldDB" id="A0A382UBE9"/>
<dbReference type="Gene3D" id="3.40.50.720">
    <property type="entry name" value="NAD(P)-binding Rossmann-like Domain"/>
    <property type="match status" value="1"/>
</dbReference>
<sequence>SELAKRNSIVFLCLTDAEAVEDVLFRKDGIASGGPGKIIVDHSTIGPTAAKEFATRLHEKHDIRYVDAPVTGGVIGATEGTLTIFAGGHASDIQTVRPALSLMSGRVLHMGGHGAGQTTKLCNQVMVMNTFVAMAEMLKLAENGGVDPTQIPDILADGFAASRVLELFGERMAHRDRKVTGRLTVAQKDLNLILAVGKQTSTKLPMCDTSSQLVRLAVSNGFGNQDITSLIQVYDKV</sequence>
<feature type="domain" description="6-phosphogluconate dehydrogenase NADP-binding" evidence="1">
    <location>
        <begin position="2"/>
        <end position="111"/>
    </location>
</feature>
<gene>
    <name evidence="3" type="ORF">METZ01_LOCUS384236</name>
</gene>
<dbReference type="GO" id="GO:0051287">
    <property type="term" value="F:NAD binding"/>
    <property type="evidence" value="ECO:0007669"/>
    <property type="project" value="InterPro"/>
</dbReference>
<dbReference type="Pfam" id="PF03446">
    <property type="entry name" value="NAD_binding_2"/>
    <property type="match status" value="1"/>
</dbReference>
<protein>
    <recommendedName>
        <fullName evidence="4">6-phosphogluconate dehydrogenase NADP-binding domain-containing protein</fullName>
    </recommendedName>
</protein>
<reference evidence="3" key="1">
    <citation type="submission" date="2018-05" db="EMBL/GenBank/DDBJ databases">
        <authorList>
            <person name="Lanie J.A."/>
            <person name="Ng W.-L."/>
            <person name="Kazmierczak K.M."/>
            <person name="Andrzejewski T.M."/>
            <person name="Davidsen T.M."/>
            <person name="Wayne K.J."/>
            <person name="Tettelin H."/>
            <person name="Glass J.I."/>
            <person name="Rusch D."/>
            <person name="Podicherti R."/>
            <person name="Tsui H.-C.T."/>
            <person name="Winkler M.E."/>
        </authorList>
    </citation>
    <scope>NUCLEOTIDE SEQUENCE</scope>
</reference>
<dbReference type="Pfam" id="PF14833">
    <property type="entry name" value="NAD_binding_11"/>
    <property type="match status" value="1"/>
</dbReference>